<gene>
    <name evidence="1" type="ORF">HGA15_30775</name>
</gene>
<sequence length="68" mass="7648">MSSGQIPRTPDYFPSMKYRARKRKNRFWIPPWVKGPDGWAASLDDFGICTTAWAASAELGIDLDEEAA</sequence>
<name>A0A846YLC3_9NOCA</name>
<reference evidence="1 2" key="1">
    <citation type="submission" date="2020-04" db="EMBL/GenBank/DDBJ databases">
        <title>MicrobeNet Type strains.</title>
        <authorList>
            <person name="Nicholson A.C."/>
        </authorList>
    </citation>
    <scope>NUCLEOTIDE SEQUENCE [LARGE SCALE GENOMIC DNA]</scope>
    <source>
        <strain evidence="1 2">JCM 3332</strain>
    </source>
</reference>
<comment type="caution">
    <text evidence="1">The sequence shown here is derived from an EMBL/GenBank/DDBJ whole genome shotgun (WGS) entry which is preliminary data.</text>
</comment>
<evidence type="ECO:0000313" key="1">
    <source>
        <dbReference type="EMBL" id="NKY60446.1"/>
    </source>
</evidence>
<dbReference type="EMBL" id="JAAXOT010000022">
    <property type="protein sequence ID" value="NKY60446.1"/>
    <property type="molecule type" value="Genomic_DNA"/>
</dbReference>
<dbReference type="AlphaFoldDB" id="A0A846YLC3"/>
<protein>
    <submittedName>
        <fullName evidence="1">Uncharacterized protein</fullName>
    </submittedName>
</protein>
<keyword evidence="2" id="KW-1185">Reference proteome</keyword>
<organism evidence="1 2">
    <name type="scientific">Nocardia flavorosea</name>
    <dbReference type="NCBI Taxonomy" id="53429"/>
    <lineage>
        <taxon>Bacteria</taxon>
        <taxon>Bacillati</taxon>
        <taxon>Actinomycetota</taxon>
        <taxon>Actinomycetes</taxon>
        <taxon>Mycobacteriales</taxon>
        <taxon>Nocardiaceae</taxon>
        <taxon>Nocardia</taxon>
    </lineage>
</organism>
<proteinExistence type="predicted"/>
<accession>A0A846YLC3</accession>
<evidence type="ECO:0000313" key="2">
    <source>
        <dbReference type="Proteomes" id="UP000570678"/>
    </source>
</evidence>
<dbReference type="Proteomes" id="UP000570678">
    <property type="component" value="Unassembled WGS sequence"/>
</dbReference>
<dbReference type="RefSeq" id="WP_157117225.1">
    <property type="nucleotide sequence ID" value="NZ_JAAXOT010000022.1"/>
</dbReference>